<evidence type="ECO:0000313" key="2">
    <source>
        <dbReference type="Proteomes" id="UP000326939"/>
    </source>
</evidence>
<gene>
    <name evidence="1" type="ORF">DKX38_022078</name>
</gene>
<comment type="caution">
    <text evidence="1">The sequence shown here is derived from an EMBL/GenBank/DDBJ whole genome shotgun (WGS) entry which is preliminary data.</text>
</comment>
<organism evidence="1 2">
    <name type="scientific">Salix brachista</name>
    <dbReference type="NCBI Taxonomy" id="2182728"/>
    <lineage>
        <taxon>Eukaryota</taxon>
        <taxon>Viridiplantae</taxon>
        <taxon>Streptophyta</taxon>
        <taxon>Embryophyta</taxon>
        <taxon>Tracheophyta</taxon>
        <taxon>Spermatophyta</taxon>
        <taxon>Magnoliopsida</taxon>
        <taxon>eudicotyledons</taxon>
        <taxon>Gunneridae</taxon>
        <taxon>Pentapetalae</taxon>
        <taxon>rosids</taxon>
        <taxon>fabids</taxon>
        <taxon>Malpighiales</taxon>
        <taxon>Salicaceae</taxon>
        <taxon>Saliceae</taxon>
        <taxon>Salix</taxon>
    </lineage>
</organism>
<dbReference type="Proteomes" id="UP000326939">
    <property type="component" value="Chromosome 15"/>
</dbReference>
<keyword evidence="2" id="KW-1185">Reference proteome</keyword>
<evidence type="ECO:0000313" key="1">
    <source>
        <dbReference type="EMBL" id="KAB5524329.1"/>
    </source>
</evidence>
<dbReference type="EMBL" id="VDCV01000015">
    <property type="protein sequence ID" value="KAB5524329.1"/>
    <property type="molecule type" value="Genomic_DNA"/>
</dbReference>
<sequence>MLCSPGLSIGDYEVGRDSGEVSVCAVRLWLLDCVRDLLTCRSSGMGVGGVENAGGAGVDVNTERIVGFGGGLEFESDVDWTK</sequence>
<name>A0A5N5JYT1_9ROSI</name>
<reference evidence="2" key="1">
    <citation type="journal article" date="2019" name="Gigascience">
        <title>De novo genome assembly of the endangered Acer yangbiense, a plant species with extremely small populations endemic to Yunnan Province, China.</title>
        <authorList>
            <person name="Yang J."/>
            <person name="Wariss H.M."/>
            <person name="Tao L."/>
            <person name="Zhang R."/>
            <person name="Yun Q."/>
            <person name="Hollingsworth P."/>
            <person name="Dao Z."/>
            <person name="Luo G."/>
            <person name="Guo H."/>
            <person name="Ma Y."/>
            <person name="Sun W."/>
        </authorList>
    </citation>
    <scope>NUCLEOTIDE SEQUENCE [LARGE SCALE GENOMIC DNA]</scope>
    <source>
        <strain evidence="2">cv. br00</strain>
    </source>
</reference>
<proteinExistence type="predicted"/>
<dbReference type="AlphaFoldDB" id="A0A5N5JYT1"/>
<protein>
    <submittedName>
        <fullName evidence="1">Uncharacterized protein</fullName>
    </submittedName>
</protein>
<accession>A0A5N5JYT1</accession>